<evidence type="ECO:0000313" key="2">
    <source>
        <dbReference type="EMBL" id="RJY50486.1"/>
    </source>
</evidence>
<dbReference type="EMBL" id="QXZZ01000026">
    <property type="protein sequence ID" value="RJY50486.1"/>
    <property type="molecule type" value="Genomic_DNA"/>
</dbReference>
<sequence>MPITEEQRNRRAKEIKKNIKRLEKKFDRYLFEDIMTNEYSYEERQSMLKGIVFGEFKEFLPVSCGFAGFEHNDDDYEFSVCATLYKDDVLYNCIYLEGRFHVYTHVTTHVCLLSFPESIYNRKYDDED</sequence>
<dbReference type="Proteomes" id="UP000277803">
    <property type="component" value="Unassembled WGS sequence"/>
</dbReference>
<organism evidence="2 3">
    <name type="scientific">Veillonella atypica</name>
    <dbReference type="NCBI Taxonomy" id="39777"/>
    <lineage>
        <taxon>Bacteria</taxon>
        <taxon>Bacillati</taxon>
        <taxon>Bacillota</taxon>
        <taxon>Negativicutes</taxon>
        <taxon>Veillonellales</taxon>
        <taxon>Veillonellaceae</taxon>
        <taxon>Veillonella</taxon>
    </lineage>
</organism>
<reference evidence="2 3" key="1">
    <citation type="submission" date="2018-09" db="EMBL/GenBank/DDBJ databases">
        <title>Genome sequence of Veillonella atypica isolated from periodontal Korean patients.</title>
        <authorList>
            <person name="Lee J.-H."/>
            <person name="Moon J.-H."/>
            <person name="Shin S.-Y."/>
        </authorList>
    </citation>
    <scope>NUCLEOTIDE SEQUENCE [LARGE SCALE GENOMIC DNA]</scope>
    <source>
        <strain evidence="2 3">KHUD_V1</strain>
    </source>
</reference>
<name>A0A3A6WFW9_9FIRM</name>
<feature type="coiled-coil region" evidence="1">
    <location>
        <begin position="5"/>
        <end position="32"/>
    </location>
</feature>
<proteinExistence type="predicted"/>
<evidence type="ECO:0000313" key="3">
    <source>
        <dbReference type="Proteomes" id="UP000277803"/>
    </source>
</evidence>
<evidence type="ECO:0000256" key="1">
    <source>
        <dbReference type="SAM" id="Coils"/>
    </source>
</evidence>
<dbReference type="AlphaFoldDB" id="A0A3A6WFW9"/>
<accession>A0A3A6WFW9</accession>
<keyword evidence="1" id="KW-0175">Coiled coil</keyword>
<gene>
    <name evidence="2" type="ORF">D2965_05230</name>
</gene>
<protein>
    <submittedName>
        <fullName evidence="2">Uncharacterized protein</fullName>
    </submittedName>
</protein>
<dbReference type="RefSeq" id="WP_119982518.1">
    <property type="nucleotide sequence ID" value="NZ_QXZZ01000026.1"/>
</dbReference>
<comment type="caution">
    <text evidence="2">The sequence shown here is derived from an EMBL/GenBank/DDBJ whole genome shotgun (WGS) entry which is preliminary data.</text>
</comment>